<evidence type="ECO:0000256" key="1">
    <source>
        <dbReference type="SAM" id="Coils"/>
    </source>
</evidence>
<comment type="caution">
    <text evidence="2">The sequence shown here is derived from an EMBL/GenBank/DDBJ whole genome shotgun (WGS) entry which is preliminary data.</text>
</comment>
<dbReference type="EMBL" id="JPKR02000005">
    <property type="protein sequence ID" value="KKA63528.1"/>
    <property type="molecule type" value="Genomic_DNA"/>
</dbReference>
<evidence type="ECO:0000313" key="2">
    <source>
        <dbReference type="EMBL" id="KKA63528.1"/>
    </source>
</evidence>
<proteinExistence type="predicted"/>
<name>A0A0F5BUV4_9GAMM</name>
<dbReference type="AlphaFoldDB" id="A0A0F5BUV4"/>
<accession>A0A0F5BUV4</accession>
<gene>
    <name evidence="2" type="ORF">HA49_23225</name>
</gene>
<feature type="coiled-coil region" evidence="1">
    <location>
        <begin position="1"/>
        <end position="31"/>
    </location>
</feature>
<dbReference type="Proteomes" id="UP000029577">
    <property type="component" value="Unassembled WGS sequence"/>
</dbReference>
<organism evidence="2 3">
    <name type="scientific">Tatumella morbirosei</name>
    <dbReference type="NCBI Taxonomy" id="642227"/>
    <lineage>
        <taxon>Bacteria</taxon>
        <taxon>Pseudomonadati</taxon>
        <taxon>Pseudomonadota</taxon>
        <taxon>Gammaproteobacteria</taxon>
        <taxon>Enterobacterales</taxon>
        <taxon>Erwiniaceae</taxon>
        <taxon>Tatumella</taxon>
    </lineage>
</organism>
<keyword evidence="1" id="KW-0175">Coiled coil</keyword>
<evidence type="ECO:0000313" key="3">
    <source>
        <dbReference type="Proteomes" id="UP000029577"/>
    </source>
</evidence>
<sequence length="158" mass="18863">MKRKGNILNQIEEEIEKVEQVIDKNKKQIKERKFIRNTVISSISKDVLLMNDQWKTYLVKLKNEISDAGFLKKYIKQFELSPITKDEFIACFDFLFDLNISSMRFSKKIAEMEFTHILQYAAHVIKITRWSRNGTLWTHQKKIFLVMNLLFLVQDLMV</sequence>
<keyword evidence="3" id="KW-1185">Reference proteome</keyword>
<dbReference type="RefSeq" id="WP_046791913.1">
    <property type="nucleotide sequence ID" value="NZ_JPKR02000005.1"/>
</dbReference>
<reference evidence="2" key="1">
    <citation type="submission" date="2014-12" db="EMBL/GenBank/DDBJ databases">
        <title>The draft genome of the Tatumella morbirosei type strain, LMG23360T isolated from pineapple rot.</title>
        <authorList>
            <person name="Smits T.H."/>
            <person name="Palmer M."/>
            <person name="Venter S.N."/>
            <person name="Duffy B."/>
            <person name="Steenkamp E.T."/>
            <person name="Chan W.Y."/>
            <person name="Coutinho T.A."/>
            <person name="Coetzee M.P."/>
            <person name="De Maayer P."/>
        </authorList>
    </citation>
    <scope>NUCLEOTIDE SEQUENCE [LARGE SCALE GENOMIC DNA]</scope>
    <source>
        <strain evidence="2">LMG 23360</strain>
    </source>
</reference>
<protein>
    <submittedName>
        <fullName evidence="2">Uncharacterized protein</fullName>
    </submittedName>
</protein>